<protein>
    <submittedName>
        <fullName evidence="1">Uncharacterized protein</fullName>
    </submittedName>
</protein>
<accession>A0ACC2JLG6</accession>
<dbReference type="Proteomes" id="UP001153332">
    <property type="component" value="Unassembled WGS sequence"/>
</dbReference>
<evidence type="ECO:0000313" key="2">
    <source>
        <dbReference type="Proteomes" id="UP001153332"/>
    </source>
</evidence>
<gene>
    <name evidence="1" type="ORF">O1611_g5290</name>
</gene>
<comment type="caution">
    <text evidence="1">The sequence shown here is derived from an EMBL/GenBank/DDBJ whole genome shotgun (WGS) entry which is preliminary data.</text>
</comment>
<proteinExistence type="predicted"/>
<organism evidence="1 2">
    <name type="scientific">Lasiodiplodia mahajangana</name>
    <dbReference type="NCBI Taxonomy" id="1108764"/>
    <lineage>
        <taxon>Eukaryota</taxon>
        <taxon>Fungi</taxon>
        <taxon>Dikarya</taxon>
        <taxon>Ascomycota</taxon>
        <taxon>Pezizomycotina</taxon>
        <taxon>Dothideomycetes</taxon>
        <taxon>Dothideomycetes incertae sedis</taxon>
        <taxon>Botryosphaeriales</taxon>
        <taxon>Botryosphaeriaceae</taxon>
        <taxon>Lasiodiplodia</taxon>
    </lineage>
</organism>
<dbReference type="EMBL" id="JAPUUL010001099">
    <property type="protein sequence ID" value="KAJ8128344.1"/>
    <property type="molecule type" value="Genomic_DNA"/>
</dbReference>
<sequence length="138" mass="15743">MVREKEFDLGQRIQALTLHSEGYSRKAITERTGYTPSGLSYLITTAKKRGYKPGEGLILLQYVENEPGRGRKPVLTDASKRRIIEILTADEASHKLSLQKLADKFNETNAEDHISISRSIVARFLEEEGFKKVKYTYH</sequence>
<evidence type="ECO:0000313" key="1">
    <source>
        <dbReference type="EMBL" id="KAJ8128344.1"/>
    </source>
</evidence>
<keyword evidence="2" id="KW-1185">Reference proteome</keyword>
<name>A0ACC2JLG6_9PEZI</name>
<reference evidence="1" key="1">
    <citation type="submission" date="2022-12" db="EMBL/GenBank/DDBJ databases">
        <title>Genome Sequence of Lasiodiplodia mahajangana.</title>
        <authorList>
            <person name="Buettner E."/>
        </authorList>
    </citation>
    <scope>NUCLEOTIDE SEQUENCE</scope>
    <source>
        <strain evidence="1">VT137</strain>
    </source>
</reference>